<reference evidence="8 9" key="1">
    <citation type="submission" date="2020-08" db="EMBL/GenBank/DDBJ databases">
        <title>Genomic Encyclopedia of Type Strains, Phase III (KMG-III): the genomes of soil and plant-associated and newly described type strains.</title>
        <authorList>
            <person name="Whitman W."/>
        </authorList>
    </citation>
    <scope>NUCLEOTIDE SEQUENCE [LARGE SCALE GENOMIC DNA]</scope>
    <source>
        <strain evidence="8 9">CECT 5862</strain>
    </source>
</reference>
<keyword evidence="5 6" id="KW-0472">Membrane</keyword>
<organism evidence="8 9">
    <name type="scientific">Paenibacillus phyllosphaerae</name>
    <dbReference type="NCBI Taxonomy" id="274593"/>
    <lineage>
        <taxon>Bacteria</taxon>
        <taxon>Bacillati</taxon>
        <taxon>Bacillota</taxon>
        <taxon>Bacilli</taxon>
        <taxon>Bacillales</taxon>
        <taxon>Paenibacillaceae</taxon>
        <taxon>Paenibacillus</taxon>
    </lineage>
</organism>
<comment type="subcellular location">
    <subcellularLocation>
        <location evidence="1">Cell membrane</location>
        <topology evidence="1">Multi-pass membrane protein</topology>
    </subcellularLocation>
</comment>
<proteinExistence type="predicted"/>
<evidence type="ECO:0000256" key="3">
    <source>
        <dbReference type="ARBA" id="ARBA00022692"/>
    </source>
</evidence>
<evidence type="ECO:0000313" key="9">
    <source>
        <dbReference type="Proteomes" id="UP000570361"/>
    </source>
</evidence>
<dbReference type="RefSeq" id="WP_246427410.1">
    <property type="nucleotide sequence ID" value="NZ_JACHXK010000001.1"/>
</dbReference>
<keyword evidence="9" id="KW-1185">Reference proteome</keyword>
<feature type="transmembrane region" description="Helical" evidence="6">
    <location>
        <begin position="55"/>
        <end position="75"/>
    </location>
</feature>
<keyword evidence="4 6" id="KW-1133">Transmembrane helix</keyword>
<gene>
    <name evidence="8" type="ORF">FHS18_000693</name>
</gene>
<evidence type="ECO:0000259" key="7">
    <source>
        <dbReference type="Pfam" id="PF06271"/>
    </source>
</evidence>
<dbReference type="Pfam" id="PF06271">
    <property type="entry name" value="RDD"/>
    <property type="match status" value="1"/>
</dbReference>
<dbReference type="InterPro" id="IPR010432">
    <property type="entry name" value="RDD"/>
</dbReference>
<evidence type="ECO:0000256" key="5">
    <source>
        <dbReference type="ARBA" id="ARBA00023136"/>
    </source>
</evidence>
<feature type="transmembrane region" description="Helical" evidence="6">
    <location>
        <begin position="111"/>
        <end position="130"/>
    </location>
</feature>
<keyword evidence="2" id="KW-1003">Cell membrane</keyword>
<evidence type="ECO:0000256" key="4">
    <source>
        <dbReference type="ARBA" id="ARBA00022989"/>
    </source>
</evidence>
<dbReference type="EMBL" id="JACHXK010000001">
    <property type="protein sequence ID" value="MBB3108665.1"/>
    <property type="molecule type" value="Genomic_DNA"/>
</dbReference>
<keyword evidence="3 6" id="KW-0812">Transmembrane</keyword>
<feature type="transmembrane region" description="Helical" evidence="6">
    <location>
        <begin position="28"/>
        <end position="48"/>
    </location>
</feature>
<dbReference type="InterPro" id="IPR051791">
    <property type="entry name" value="Pra-immunoreactive"/>
</dbReference>
<evidence type="ECO:0000256" key="6">
    <source>
        <dbReference type="SAM" id="Phobius"/>
    </source>
</evidence>
<dbReference type="GO" id="GO:0005886">
    <property type="term" value="C:plasma membrane"/>
    <property type="evidence" value="ECO:0007669"/>
    <property type="project" value="UniProtKB-SubCell"/>
</dbReference>
<sequence length="152" mass="16688">MHEDAFDEKSMDHIYAIPVGFWARLGGLLIDGLIFSIPLGFVGLLIFGEWNGNKVWSYSVDALSYLYMIFLPLLWGGRTLGKKAIGARIIRVNGEPLGIGTMLLRTIVSNILYAITFGIGALISAIMVGVRDDKRSIHDFIAGTQVVADSDR</sequence>
<name>A0A7W5ATU6_9BACL</name>
<dbReference type="Proteomes" id="UP000570361">
    <property type="component" value="Unassembled WGS sequence"/>
</dbReference>
<accession>A0A7W5ATU6</accession>
<evidence type="ECO:0000313" key="8">
    <source>
        <dbReference type="EMBL" id="MBB3108665.1"/>
    </source>
</evidence>
<evidence type="ECO:0000256" key="1">
    <source>
        <dbReference type="ARBA" id="ARBA00004651"/>
    </source>
</evidence>
<evidence type="ECO:0000256" key="2">
    <source>
        <dbReference type="ARBA" id="ARBA00022475"/>
    </source>
</evidence>
<comment type="caution">
    <text evidence="8">The sequence shown here is derived from an EMBL/GenBank/DDBJ whole genome shotgun (WGS) entry which is preliminary data.</text>
</comment>
<protein>
    <submittedName>
        <fullName evidence="8">Putative RDD family membrane protein YckC</fullName>
    </submittedName>
</protein>
<dbReference type="PANTHER" id="PTHR36115">
    <property type="entry name" value="PROLINE-RICH ANTIGEN HOMOLOG-RELATED"/>
    <property type="match status" value="1"/>
</dbReference>
<feature type="domain" description="RDD" evidence="7">
    <location>
        <begin position="19"/>
        <end position="143"/>
    </location>
</feature>
<dbReference type="PANTHER" id="PTHR36115:SF9">
    <property type="entry name" value="LMO1584 PROTEIN"/>
    <property type="match status" value="1"/>
</dbReference>
<dbReference type="AlphaFoldDB" id="A0A7W5ATU6"/>